<name>A0ABN8ZIA7_RANTA</name>
<dbReference type="Proteomes" id="UP001176941">
    <property type="component" value="Chromosome 32"/>
</dbReference>
<sequence>MSKTRLASHPAKNQAEAANHRQTLHPTGWSRRPGSGTRLLQALLGSLSPALLQDTPRPFQLLLHKLSHRLPRNKRIGSLLTAPGWGGGLWDDLWVPLMQFSPTPTMPLLKHPPAPASCPVRCPRVS</sequence>
<protein>
    <submittedName>
        <fullName evidence="2">Uncharacterized protein</fullName>
    </submittedName>
</protein>
<dbReference type="EMBL" id="OX459968">
    <property type="protein sequence ID" value="CAI9172338.1"/>
    <property type="molecule type" value="Genomic_DNA"/>
</dbReference>
<evidence type="ECO:0000313" key="3">
    <source>
        <dbReference type="Proteomes" id="UP001176941"/>
    </source>
</evidence>
<feature type="region of interest" description="Disordered" evidence="1">
    <location>
        <begin position="1"/>
        <end position="33"/>
    </location>
</feature>
<gene>
    <name evidence="2" type="ORF">MRATA1EN1_LOCUS21300</name>
</gene>
<keyword evidence="3" id="KW-1185">Reference proteome</keyword>
<reference evidence="2" key="1">
    <citation type="submission" date="2023-04" db="EMBL/GenBank/DDBJ databases">
        <authorList>
            <consortium name="ELIXIR-Norway"/>
        </authorList>
    </citation>
    <scope>NUCLEOTIDE SEQUENCE [LARGE SCALE GENOMIC DNA]</scope>
</reference>
<evidence type="ECO:0000313" key="2">
    <source>
        <dbReference type="EMBL" id="CAI9172338.1"/>
    </source>
</evidence>
<proteinExistence type="predicted"/>
<accession>A0ABN8ZIA7</accession>
<evidence type="ECO:0000256" key="1">
    <source>
        <dbReference type="SAM" id="MobiDB-lite"/>
    </source>
</evidence>
<organism evidence="2 3">
    <name type="scientific">Rangifer tarandus platyrhynchus</name>
    <name type="common">Svalbard reindeer</name>
    <dbReference type="NCBI Taxonomy" id="3082113"/>
    <lineage>
        <taxon>Eukaryota</taxon>
        <taxon>Metazoa</taxon>
        <taxon>Chordata</taxon>
        <taxon>Craniata</taxon>
        <taxon>Vertebrata</taxon>
        <taxon>Euteleostomi</taxon>
        <taxon>Mammalia</taxon>
        <taxon>Eutheria</taxon>
        <taxon>Laurasiatheria</taxon>
        <taxon>Artiodactyla</taxon>
        <taxon>Ruminantia</taxon>
        <taxon>Pecora</taxon>
        <taxon>Cervidae</taxon>
        <taxon>Odocoileinae</taxon>
        <taxon>Rangifer</taxon>
    </lineage>
</organism>